<keyword evidence="1" id="KW-0472">Membrane</keyword>
<protein>
    <recommendedName>
        <fullName evidence="5">PEP-CTERM protein-sorting domain-containing protein</fullName>
    </recommendedName>
</protein>
<dbReference type="OrthoDB" id="5570678at2"/>
<name>A0A177NVT5_9GAMM</name>
<dbReference type="Proteomes" id="UP000077628">
    <property type="component" value="Unassembled WGS sequence"/>
</dbReference>
<dbReference type="EMBL" id="LUUK01000100">
    <property type="protein sequence ID" value="OAI21393.1"/>
    <property type="molecule type" value="Genomic_DNA"/>
</dbReference>
<comment type="caution">
    <text evidence="3">The sequence shown here is derived from an EMBL/GenBank/DDBJ whole genome shotgun (WGS) entry which is preliminary data.</text>
</comment>
<dbReference type="AlphaFoldDB" id="A0A177NVT5"/>
<keyword evidence="4" id="KW-1185">Reference proteome</keyword>
<keyword evidence="1" id="KW-0812">Transmembrane</keyword>
<evidence type="ECO:0000256" key="2">
    <source>
        <dbReference type="SAM" id="SignalP"/>
    </source>
</evidence>
<gene>
    <name evidence="3" type="ORF">A1355_02640</name>
</gene>
<accession>A0A177NVT5</accession>
<dbReference type="RefSeq" id="WP_064026956.1">
    <property type="nucleotide sequence ID" value="NZ_LUUK01000100.1"/>
</dbReference>
<organism evidence="3 4">
    <name type="scientific">Methylomonas koyamae</name>
    <dbReference type="NCBI Taxonomy" id="702114"/>
    <lineage>
        <taxon>Bacteria</taxon>
        <taxon>Pseudomonadati</taxon>
        <taxon>Pseudomonadota</taxon>
        <taxon>Gammaproteobacteria</taxon>
        <taxon>Methylococcales</taxon>
        <taxon>Methylococcaceae</taxon>
        <taxon>Methylomonas</taxon>
    </lineage>
</organism>
<evidence type="ECO:0000313" key="4">
    <source>
        <dbReference type="Proteomes" id="UP000077628"/>
    </source>
</evidence>
<feature type="signal peptide" evidence="2">
    <location>
        <begin position="1"/>
        <end position="25"/>
    </location>
</feature>
<proteinExistence type="predicted"/>
<sequence>MKIFNKHGFGLTAVCMVLGMSSAQAAIWYGSQAAPSTSGEMFLSVYDVDNATTYGLDLGTTVNDFTDNIANGTSYSWTLGPRWANFLAGATGELKWNVGGFNMYTAVTKLDPHYGILISQVNTPDMVGADPLLVQISQLQGQTLGVRDQATRLNNALPANTPTHPGTTKLTDWAANWDLTTTNANAFRTDLGVGQFLATATVNADGTEHTDFVGQNDETVRMLFWHTGAAPGTTTNDQASFDFMSGYMSLDLTSGTLNWNYVAPVPLPGAAWMFLGGLLSWLRFTNRSRRSVQA</sequence>
<keyword evidence="1" id="KW-1133">Transmembrane helix</keyword>
<evidence type="ECO:0008006" key="5">
    <source>
        <dbReference type="Google" id="ProtNLM"/>
    </source>
</evidence>
<evidence type="ECO:0000313" key="3">
    <source>
        <dbReference type="EMBL" id="OAI21393.1"/>
    </source>
</evidence>
<reference evidence="4" key="1">
    <citation type="submission" date="2016-03" db="EMBL/GenBank/DDBJ databases">
        <authorList>
            <person name="Heylen K."/>
            <person name="De Vos P."/>
            <person name="Vekeman B."/>
        </authorList>
    </citation>
    <scope>NUCLEOTIDE SEQUENCE [LARGE SCALE GENOMIC DNA]</scope>
    <source>
        <strain evidence="4">R-45383</strain>
    </source>
</reference>
<feature type="transmembrane region" description="Helical" evidence="1">
    <location>
        <begin position="261"/>
        <end position="282"/>
    </location>
</feature>
<evidence type="ECO:0000256" key="1">
    <source>
        <dbReference type="SAM" id="Phobius"/>
    </source>
</evidence>
<keyword evidence="2" id="KW-0732">Signal</keyword>
<feature type="chain" id="PRO_5008069632" description="PEP-CTERM protein-sorting domain-containing protein" evidence="2">
    <location>
        <begin position="26"/>
        <end position="294"/>
    </location>
</feature>